<dbReference type="VEuPathDB" id="TrichDB:TVAGG3_0909460"/>
<sequence>MNSMKQNLLDSDAMQYNVYTDNVCTPPRMNHNMDGSDSDYYYSPGTMEDNYEDEIPDEATIASKEVELEQLRQYNKDMKLRFIWDLSLAMKRKLCSQHDVDTAIFQNISNIQIMDIIDTFELEQPPISAWTAWILEKLTCRV</sequence>
<dbReference type="RefSeq" id="XP_001312017.1">
    <property type="nucleotide sequence ID" value="XM_001312016.1"/>
</dbReference>
<keyword evidence="2" id="KW-1185">Reference proteome</keyword>
<reference evidence="1" key="2">
    <citation type="journal article" date="2007" name="Science">
        <title>Draft genome sequence of the sexually transmitted pathogen Trichomonas vaginalis.</title>
        <authorList>
            <person name="Carlton J.M."/>
            <person name="Hirt R.P."/>
            <person name="Silva J.C."/>
            <person name="Delcher A.L."/>
            <person name="Schatz M."/>
            <person name="Zhao Q."/>
            <person name="Wortman J.R."/>
            <person name="Bidwell S.L."/>
            <person name="Alsmark U.C.M."/>
            <person name="Besteiro S."/>
            <person name="Sicheritz-Ponten T."/>
            <person name="Noel C.J."/>
            <person name="Dacks J.B."/>
            <person name="Foster P.G."/>
            <person name="Simillion C."/>
            <person name="Van de Peer Y."/>
            <person name="Miranda-Saavedra D."/>
            <person name="Barton G.J."/>
            <person name="Westrop G.D."/>
            <person name="Mueller S."/>
            <person name="Dessi D."/>
            <person name="Fiori P.L."/>
            <person name="Ren Q."/>
            <person name="Paulsen I."/>
            <person name="Zhang H."/>
            <person name="Bastida-Corcuera F.D."/>
            <person name="Simoes-Barbosa A."/>
            <person name="Brown M.T."/>
            <person name="Hayes R.D."/>
            <person name="Mukherjee M."/>
            <person name="Okumura C.Y."/>
            <person name="Schneider R."/>
            <person name="Smith A.J."/>
            <person name="Vanacova S."/>
            <person name="Villalvazo M."/>
            <person name="Haas B.J."/>
            <person name="Pertea M."/>
            <person name="Feldblyum T.V."/>
            <person name="Utterback T.R."/>
            <person name="Shu C.L."/>
            <person name="Osoegawa K."/>
            <person name="de Jong P.J."/>
            <person name="Hrdy I."/>
            <person name="Horvathova L."/>
            <person name="Zubacova Z."/>
            <person name="Dolezal P."/>
            <person name="Malik S.B."/>
            <person name="Logsdon J.M. Jr."/>
            <person name="Henze K."/>
            <person name="Gupta A."/>
            <person name="Wang C.C."/>
            <person name="Dunne R.L."/>
            <person name="Upcroft J.A."/>
            <person name="Upcroft P."/>
            <person name="White O."/>
            <person name="Salzberg S.L."/>
            <person name="Tang P."/>
            <person name="Chiu C.-H."/>
            <person name="Lee Y.-S."/>
            <person name="Embley T.M."/>
            <person name="Coombs G.H."/>
            <person name="Mottram J.C."/>
            <person name="Tachezy J."/>
            <person name="Fraser-Liggett C.M."/>
            <person name="Johnson P.J."/>
        </authorList>
    </citation>
    <scope>NUCLEOTIDE SEQUENCE [LARGE SCALE GENOMIC DNA]</scope>
    <source>
        <strain evidence="1">G3</strain>
    </source>
</reference>
<evidence type="ECO:0000313" key="2">
    <source>
        <dbReference type="Proteomes" id="UP000001542"/>
    </source>
</evidence>
<name>A2F7L8_TRIV3</name>
<dbReference type="Proteomes" id="UP000001542">
    <property type="component" value="Unassembled WGS sequence"/>
</dbReference>
<organism evidence="1 2">
    <name type="scientific">Trichomonas vaginalis (strain ATCC PRA-98 / G3)</name>
    <dbReference type="NCBI Taxonomy" id="412133"/>
    <lineage>
        <taxon>Eukaryota</taxon>
        <taxon>Metamonada</taxon>
        <taxon>Parabasalia</taxon>
        <taxon>Trichomonadida</taxon>
        <taxon>Trichomonadidae</taxon>
        <taxon>Trichomonas</taxon>
    </lineage>
</organism>
<accession>A2F7L8</accession>
<dbReference type="VEuPathDB" id="TrichDB:TVAG_457780"/>
<dbReference type="OrthoDB" id="10647057at2759"/>
<dbReference type="AlphaFoldDB" id="A2F7L8"/>
<reference evidence="1" key="1">
    <citation type="submission" date="2006-10" db="EMBL/GenBank/DDBJ databases">
        <authorList>
            <person name="Amadeo P."/>
            <person name="Zhao Q."/>
            <person name="Wortman J."/>
            <person name="Fraser-Liggett C."/>
            <person name="Carlton J."/>
        </authorList>
    </citation>
    <scope>NUCLEOTIDE SEQUENCE</scope>
    <source>
        <strain evidence="1">G3</strain>
    </source>
</reference>
<dbReference type="EMBL" id="DS113650">
    <property type="protein sequence ID" value="EAX99087.1"/>
    <property type="molecule type" value="Genomic_DNA"/>
</dbReference>
<proteinExistence type="predicted"/>
<protein>
    <submittedName>
        <fullName evidence="1">Uncharacterized protein</fullName>
    </submittedName>
</protein>
<evidence type="ECO:0000313" key="1">
    <source>
        <dbReference type="EMBL" id="EAX99087.1"/>
    </source>
</evidence>
<dbReference type="KEGG" id="tva:4756892"/>
<gene>
    <name evidence="1" type="ORF">TVAG_457780</name>
</gene>
<dbReference type="InParanoid" id="A2F7L8"/>
<dbReference type="SMR" id="A2F7L8"/>